<dbReference type="Pfam" id="PF00575">
    <property type="entry name" value="S1"/>
    <property type="match status" value="1"/>
</dbReference>
<dbReference type="InterPro" id="IPR015847">
    <property type="entry name" value="ExoRNase_PH_dom2"/>
</dbReference>
<dbReference type="NCBIfam" id="TIGR03591">
    <property type="entry name" value="polynuc_phos"/>
    <property type="match status" value="1"/>
</dbReference>
<dbReference type="Gene3D" id="3.30.1370.10">
    <property type="entry name" value="K Homology domain, type 1"/>
    <property type="match status" value="1"/>
</dbReference>
<dbReference type="InterPro" id="IPR027408">
    <property type="entry name" value="PNPase/RNase_PH_dom_sf"/>
</dbReference>
<dbReference type="InterPro" id="IPR003029">
    <property type="entry name" value="S1_domain"/>
</dbReference>
<dbReference type="GO" id="GO:0006396">
    <property type="term" value="P:RNA processing"/>
    <property type="evidence" value="ECO:0007669"/>
    <property type="project" value="InterPro"/>
</dbReference>
<keyword evidence="5" id="KW-0963">Cytoplasm</keyword>
<dbReference type="PANTHER" id="PTHR11252:SF0">
    <property type="entry name" value="POLYRIBONUCLEOTIDE NUCLEOTIDYLTRANSFERASE 1, MITOCHONDRIAL"/>
    <property type="match status" value="1"/>
</dbReference>
<dbReference type="PROSITE" id="PS50126">
    <property type="entry name" value="S1"/>
    <property type="match status" value="1"/>
</dbReference>
<dbReference type="CDD" id="cd04472">
    <property type="entry name" value="S1_PNPase"/>
    <property type="match status" value="1"/>
</dbReference>
<dbReference type="Pfam" id="PF01138">
    <property type="entry name" value="RNase_PH"/>
    <property type="match status" value="2"/>
</dbReference>
<evidence type="ECO:0000256" key="3">
    <source>
        <dbReference type="ARBA" id="ARBA00022695"/>
    </source>
</evidence>
<dbReference type="GO" id="GO:0006402">
    <property type="term" value="P:mRNA catabolic process"/>
    <property type="evidence" value="ECO:0007669"/>
    <property type="project" value="UniProtKB-UniRule"/>
</dbReference>
<gene>
    <name evidence="5" type="primary">pnp</name>
    <name evidence="8" type="ORF">A2856_00980</name>
</gene>
<dbReference type="InterPro" id="IPR004088">
    <property type="entry name" value="KH_dom_type_1"/>
</dbReference>
<dbReference type="CDD" id="cd11364">
    <property type="entry name" value="RNase_PH_PNPase_2"/>
    <property type="match status" value="1"/>
</dbReference>
<dbReference type="SUPFAM" id="SSF55666">
    <property type="entry name" value="Ribonuclease PH domain 2-like"/>
    <property type="match status" value="2"/>
</dbReference>
<evidence type="ECO:0000259" key="7">
    <source>
        <dbReference type="PROSITE" id="PS50126"/>
    </source>
</evidence>
<dbReference type="GO" id="GO:0003723">
    <property type="term" value="F:RNA binding"/>
    <property type="evidence" value="ECO:0007669"/>
    <property type="project" value="UniProtKB-UniRule"/>
</dbReference>
<dbReference type="EC" id="2.7.7.8" evidence="5"/>
<dbReference type="Pfam" id="PF03725">
    <property type="entry name" value="RNase_PH_C"/>
    <property type="match status" value="1"/>
</dbReference>
<feature type="binding site" evidence="5">
    <location>
        <position position="501"/>
    </location>
    <ligand>
        <name>Mg(2+)</name>
        <dbReference type="ChEBI" id="CHEBI:18420"/>
    </ligand>
</feature>
<dbReference type="InterPro" id="IPR036456">
    <property type="entry name" value="PNPase_PH_RNA-bd_sf"/>
</dbReference>
<dbReference type="PANTHER" id="PTHR11252">
    <property type="entry name" value="POLYRIBONUCLEOTIDE NUCLEOTIDYLTRANSFERASE"/>
    <property type="match status" value="1"/>
</dbReference>
<name>A0A1F7TNC0_9BACT</name>
<comment type="function">
    <text evidence="5">Involved in mRNA degradation. Catalyzes the phosphorolysis of single-stranded polyribonucleotides processively in the 3'- to 5'-direction.</text>
</comment>
<keyword evidence="2 5" id="KW-0808">Transferase</keyword>
<dbReference type="EMBL" id="MGDT01000004">
    <property type="protein sequence ID" value="OGL67044.1"/>
    <property type="molecule type" value="Genomic_DNA"/>
</dbReference>
<dbReference type="AlphaFoldDB" id="A0A1F7TNC0"/>
<dbReference type="Pfam" id="PF00013">
    <property type="entry name" value="KH_1"/>
    <property type="match status" value="1"/>
</dbReference>
<evidence type="ECO:0000256" key="6">
    <source>
        <dbReference type="SAM" id="MobiDB-lite"/>
    </source>
</evidence>
<organism evidence="8 9">
    <name type="scientific">Candidatus Uhrbacteria bacterium RIFCSPHIGHO2_01_FULL_63_20</name>
    <dbReference type="NCBI Taxonomy" id="1802385"/>
    <lineage>
        <taxon>Bacteria</taxon>
        <taxon>Candidatus Uhriibacteriota</taxon>
    </lineage>
</organism>
<dbReference type="SMART" id="SM00316">
    <property type="entry name" value="S1"/>
    <property type="match status" value="1"/>
</dbReference>
<proteinExistence type="inferred from homology"/>
<dbReference type="FunFam" id="3.30.1370.10:FF:000001">
    <property type="entry name" value="Polyribonucleotide nucleotidyltransferase"/>
    <property type="match status" value="1"/>
</dbReference>
<comment type="subcellular location">
    <subcellularLocation>
        <location evidence="5">Cytoplasm</location>
    </subcellularLocation>
</comment>
<dbReference type="Gene3D" id="3.30.230.70">
    <property type="entry name" value="GHMP Kinase, N-terminal domain"/>
    <property type="match status" value="2"/>
</dbReference>
<dbReference type="InterPro" id="IPR036612">
    <property type="entry name" value="KH_dom_type_1_sf"/>
</dbReference>
<accession>A0A1F7TNC0</accession>
<dbReference type="SUPFAM" id="SSF54211">
    <property type="entry name" value="Ribosomal protein S5 domain 2-like"/>
    <property type="match status" value="2"/>
</dbReference>
<dbReference type="GO" id="GO:0000287">
    <property type="term" value="F:magnesium ion binding"/>
    <property type="evidence" value="ECO:0007669"/>
    <property type="project" value="UniProtKB-UniRule"/>
</dbReference>
<dbReference type="CDD" id="cd11363">
    <property type="entry name" value="RNase_PH_PNPase_1"/>
    <property type="match status" value="1"/>
</dbReference>
<dbReference type="GO" id="GO:0000175">
    <property type="term" value="F:3'-5'-RNA exonuclease activity"/>
    <property type="evidence" value="ECO:0007669"/>
    <property type="project" value="TreeGrafter"/>
</dbReference>
<dbReference type="SUPFAM" id="SSF46915">
    <property type="entry name" value="Polynucleotide phosphorylase/guanosine pentaphosphate synthase (PNPase/GPSI), domain 3"/>
    <property type="match status" value="1"/>
</dbReference>
<dbReference type="SUPFAM" id="SSF50249">
    <property type="entry name" value="Nucleic acid-binding proteins"/>
    <property type="match status" value="1"/>
</dbReference>
<evidence type="ECO:0000313" key="8">
    <source>
        <dbReference type="EMBL" id="OGL67044.1"/>
    </source>
</evidence>
<dbReference type="GO" id="GO:0004654">
    <property type="term" value="F:polyribonucleotide nucleotidyltransferase activity"/>
    <property type="evidence" value="ECO:0007669"/>
    <property type="project" value="UniProtKB-UniRule"/>
</dbReference>
<sequence>MAGLKSFSTQWGGKELTIETGKYATQAGGSCTVRMGDTIVLATATMSDGIREGIDFLPLSVEYEERLYAAGRIKGSRFIKKEGRPTDEAVLVGRAIDRAIRPLFNGKIRNDIQVVITCLSFDGENDPDVLGLIGASCALTMSDIPWKGPIACVRVGSIGGEWVLNPSYEARKKSVLDLQFAGTAEKVLMVEASATEAPEDVVLGGFWFGMKHLGVPVKLIEEVRAAIGKDKRDVLAPKSDEEKAKVKRREEIETIARPFIYGQVRDLFFGAPRASKAERAAQKKEVKKRTEAFLLEQGVLPEEVKMGTGIIGEVVEEAVSLAILHDDKRVDGRGIKDVRTLVCEVDVLPRVHGSAHFKRGDTQVLSTITLGGPGDAQELDGMEHVEKKRYFHHYNFPPYSVGEVKPMRGPGRREVGHGALAEKALVGMMPEKESFPYTIRAVSEVFGSNGSSSMASTCGSTLALMAAGVPLKSPVAGLAMGLATDGKGKWKVITDLQDLEDGAGGMDFKIAGSAMGITAVQMDTKTDGLTREIIETTFAQAKEGRQHILTAMLKAIAAPRADLSKYAPRIISLRINPEKIGDVIGPGGKVINEIIDTTGVGSIDIEDDGLVMITSTNAEAAQKAYEWVQNITREAKVGEIFKGKVTRLMNFGAFVEFLPKQEGLVHVSEMAPWRVNEPGDIVKSGDEVHVKVTEIDNLGRINLSMKQAPGNMYPEKPPEAAMGSRPPARPGFGGPSRGPRRP</sequence>
<dbReference type="InterPro" id="IPR036345">
    <property type="entry name" value="ExoRNase_PH_dom2_sf"/>
</dbReference>
<dbReference type="PIRSF" id="PIRSF005499">
    <property type="entry name" value="PNPase"/>
    <property type="match status" value="1"/>
</dbReference>
<keyword evidence="5" id="KW-0460">Magnesium</keyword>
<dbReference type="SMART" id="SM00322">
    <property type="entry name" value="KH"/>
    <property type="match status" value="1"/>
</dbReference>
<feature type="region of interest" description="Disordered" evidence="6">
    <location>
        <begin position="707"/>
        <end position="742"/>
    </location>
</feature>
<evidence type="ECO:0000256" key="4">
    <source>
        <dbReference type="ARBA" id="ARBA00022884"/>
    </source>
</evidence>
<dbReference type="SUPFAM" id="SSF54791">
    <property type="entry name" value="Eukaryotic type KH-domain (KH-domain type I)"/>
    <property type="match status" value="1"/>
</dbReference>
<dbReference type="InterPro" id="IPR012162">
    <property type="entry name" value="PNPase"/>
</dbReference>
<keyword evidence="4 5" id="KW-0694">RNA-binding</keyword>
<dbReference type="InterPro" id="IPR020568">
    <property type="entry name" value="Ribosomal_Su5_D2-typ_SF"/>
</dbReference>
<dbReference type="NCBIfam" id="NF008805">
    <property type="entry name" value="PRK11824.1"/>
    <property type="match status" value="1"/>
</dbReference>
<comment type="cofactor">
    <cofactor evidence="5">
        <name>Mg(2+)</name>
        <dbReference type="ChEBI" id="CHEBI:18420"/>
    </cofactor>
</comment>
<dbReference type="Gene3D" id="2.40.50.140">
    <property type="entry name" value="Nucleic acid-binding proteins"/>
    <property type="match status" value="1"/>
</dbReference>
<dbReference type="Proteomes" id="UP000177885">
    <property type="component" value="Unassembled WGS sequence"/>
</dbReference>
<dbReference type="GO" id="GO:0005829">
    <property type="term" value="C:cytosol"/>
    <property type="evidence" value="ECO:0007669"/>
    <property type="project" value="TreeGrafter"/>
</dbReference>
<keyword evidence="3 5" id="KW-0548">Nucleotidyltransferase</keyword>
<protein>
    <recommendedName>
        <fullName evidence="5">Polyribonucleotide nucleotidyltransferase</fullName>
        <ecNumber evidence="5">2.7.7.8</ecNumber>
    </recommendedName>
    <alternativeName>
        <fullName evidence="5">Polynucleotide phosphorylase</fullName>
        <shortName evidence="5">PNPase</shortName>
    </alternativeName>
</protein>
<comment type="similarity">
    <text evidence="1 5">Belongs to the polyribonucleotide nucleotidyltransferase family.</text>
</comment>
<feature type="binding site" evidence="5">
    <location>
        <position position="507"/>
    </location>
    <ligand>
        <name>Mg(2+)</name>
        <dbReference type="ChEBI" id="CHEBI:18420"/>
    </ligand>
</feature>
<evidence type="ECO:0000256" key="5">
    <source>
        <dbReference type="HAMAP-Rule" id="MF_01595"/>
    </source>
</evidence>
<dbReference type="CDD" id="cd02393">
    <property type="entry name" value="KH-I_PNPase"/>
    <property type="match status" value="1"/>
</dbReference>
<dbReference type="PROSITE" id="PS50084">
    <property type="entry name" value="KH_TYPE_1"/>
    <property type="match status" value="1"/>
</dbReference>
<dbReference type="InterPro" id="IPR012340">
    <property type="entry name" value="NA-bd_OB-fold"/>
</dbReference>
<dbReference type="InterPro" id="IPR004087">
    <property type="entry name" value="KH_dom"/>
</dbReference>
<comment type="caution">
    <text evidence="8">The sequence shown here is derived from an EMBL/GenBank/DDBJ whole genome shotgun (WGS) entry which is preliminary data.</text>
</comment>
<dbReference type="InterPro" id="IPR001247">
    <property type="entry name" value="ExoRNase_PH_dom1"/>
</dbReference>
<evidence type="ECO:0000256" key="1">
    <source>
        <dbReference type="ARBA" id="ARBA00007404"/>
    </source>
</evidence>
<dbReference type="STRING" id="1802385.A2856_00980"/>
<reference evidence="8 9" key="1">
    <citation type="journal article" date="2016" name="Nat. Commun.">
        <title>Thousands of microbial genomes shed light on interconnected biogeochemical processes in an aquifer system.</title>
        <authorList>
            <person name="Anantharaman K."/>
            <person name="Brown C.T."/>
            <person name="Hug L.A."/>
            <person name="Sharon I."/>
            <person name="Castelle C.J."/>
            <person name="Probst A.J."/>
            <person name="Thomas B.C."/>
            <person name="Singh A."/>
            <person name="Wilkins M.J."/>
            <person name="Karaoz U."/>
            <person name="Brodie E.L."/>
            <person name="Williams K.H."/>
            <person name="Hubbard S.S."/>
            <person name="Banfield J.F."/>
        </authorList>
    </citation>
    <scope>NUCLEOTIDE SEQUENCE [LARGE SCALE GENOMIC DNA]</scope>
</reference>
<dbReference type="FunFam" id="3.30.230.70:FF:000001">
    <property type="entry name" value="Polyribonucleotide nucleotidyltransferase"/>
    <property type="match status" value="1"/>
</dbReference>
<dbReference type="HAMAP" id="MF_01595">
    <property type="entry name" value="PNPase"/>
    <property type="match status" value="1"/>
</dbReference>
<evidence type="ECO:0000256" key="2">
    <source>
        <dbReference type="ARBA" id="ARBA00022679"/>
    </source>
</evidence>
<evidence type="ECO:0000313" key="9">
    <source>
        <dbReference type="Proteomes" id="UP000177885"/>
    </source>
</evidence>
<comment type="catalytic activity">
    <reaction evidence="5">
        <text>RNA(n+1) + phosphate = RNA(n) + a ribonucleoside 5'-diphosphate</text>
        <dbReference type="Rhea" id="RHEA:22096"/>
        <dbReference type="Rhea" id="RHEA-COMP:14527"/>
        <dbReference type="Rhea" id="RHEA-COMP:17342"/>
        <dbReference type="ChEBI" id="CHEBI:43474"/>
        <dbReference type="ChEBI" id="CHEBI:57930"/>
        <dbReference type="ChEBI" id="CHEBI:140395"/>
        <dbReference type="EC" id="2.7.7.8"/>
    </reaction>
</comment>
<feature type="domain" description="S1 motif" evidence="7">
    <location>
        <begin position="638"/>
        <end position="706"/>
    </location>
</feature>
<keyword evidence="5" id="KW-0479">Metal-binding</keyword>